<gene>
    <name evidence="1" type="ORF">LY90DRAFT_698131</name>
</gene>
<sequence>MNCYGIPHDAALCVNIVNYSSNTVTFIPLKLSISDVLEKKLLTEFEIPSNKEYLISEKFSNFNQYKIAKHEDVLLRKIEIKVGSILVGILKLFCSKFCPDPFYKLETKENEMGIIVRKKKIRRGGGPTTIEIVENEYRKKKIRRGGGPTTLEIE</sequence>
<keyword evidence="2" id="KW-1185">Reference proteome</keyword>
<evidence type="ECO:0000313" key="1">
    <source>
        <dbReference type="EMBL" id="ORY79123.1"/>
    </source>
</evidence>
<proteinExistence type="predicted"/>
<dbReference type="AlphaFoldDB" id="A0A1Y2F5I8"/>
<protein>
    <submittedName>
        <fullName evidence="1">Uncharacterized protein</fullName>
    </submittedName>
</protein>
<organism evidence="1 2">
    <name type="scientific">Neocallimastix californiae</name>
    <dbReference type="NCBI Taxonomy" id="1754190"/>
    <lineage>
        <taxon>Eukaryota</taxon>
        <taxon>Fungi</taxon>
        <taxon>Fungi incertae sedis</taxon>
        <taxon>Chytridiomycota</taxon>
        <taxon>Chytridiomycota incertae sedis</taxon>
        <taxon>Neocallimastigomycetes</taxon>
        <taxon>Neocallimastigales</taxon>
        <taxon>Neocallimastigaceae</taxon>
        <taxon>Neocallimastix</taxon>
    </lineage>
</organism>
<comment type="caution">
    <text evidence="1">The sequence shown here is derived from an EMBL/GenBank/DDBJ whole genome shotgun (WGS) entry which is preliminary data.</text>
</comment>
<name>A0A1Y2F5I8_9FUNG</name>
<evidence type="ECO:0000313" key="2">
    <source>
        <dbReference type="Proteomes" id="UP000193920"/>
    </source>
</evidence>
<dbReference type="OrthoDB" id="10332816at2759"/>
<accession>A0A1Y2F5I8</accession>
<dbReference type="Proteomes" id="UP000193920">
    <property type="component" value="Unassembled WGS sequence"/>
</dbReference>
<reference evidence="1 2" key="1">
    <citation type="submission" date="2016-08" db="EMBL/GenBank/DDBJ databases">
        <title>A Parts List for Fungal Cellulosomes Revealed by Comparative Genomics.</title>
        <authorList>
            <consortium name="DOE Joint Genome Institute"/>
            <person name="Haitjema C.H."/>
            <person name="Gilmore S.P."/>
            <person name="Henske J.K."/>
            <person name="Solomon K.V."/>
            <person name="De Groot R."/>
            <person name="Kuo A."/>
            <person name="Mondo S.J."/>
            <person name="Salamov A.A."/>
            <person name="Labutti K."/>
            <person name="Zhao Z."/>
            <person name="Chiniquy J."/>
            <person name="Barry K."/>
            <person name="Brewer H.M."/>
            <person name="Purvine S.O."/>
            <person name="Wright A.T."/>
            <person name="Boxma B."/>
            <person name="Van Alen T."/>
            <person name="Hackstein J.H."/>
            <person name="Baker S.E."/>
            <person name="Grigoriev I.V."/>
            <person name="O'Malley M.A."/>
        </authorList>
    </citation>
    <scope>NUCLEOTIDE SEQUENCE [LARGE SCALE GENOMIC DNA]</scope>
    <source>
        <strain evidence="1 2">G1</strain>
    </source>
</reference>
<dbReference type="EMBL" id="MCOG01000015">
    <property type="protein sequence ID" value="ORY79123.1"/>
    <property type="molecule type" value="Genomic_DNA"/>
</dbReference>